<gene>
    <name evidence="1" type="ORF">EGR_11150</name>
</gene>
<dbReference type="KEGG" id="egl:EGR_11150"/>
<accession>W6UKI1</accession>
<name>W6UKI1_ECHGR</name>
<comment type="caution">
    <text evidence="1">The sequence shown here is derived from an EMBL/GenBank/DDBJ whole genome shotgun (WGS) entry which is preliminary data.</text>
</comment>
<evidence type="ECO:0000313" key="1">
    <source>
        <dbReference type="EMBL" id="EUB53994.1"/>
    </source>
</evidence>
<dbReference type="CTD" id="36346863"/>
<organism evidence="1 2">
    <name type="scientific">Echinococcus granulosus</name>
    <name type="common">Hydatid tapeworm</name>
    <dbReference type="NCBI Taxonomy" id="6210"/>
    <lineage>
        <taxon>Eukaryota</taxon>
        <taxon>Metazoa</taxon>
        <taxon>Spiralia</taxon>
        <taxon>Lophotrochozoa</taxon>
        <taxon>Platyhelminthes</taxon>
        <taxon>Cestoda</taxon>
        <taxon>Eucestoda</taxon>
        <taxon>Cyclophyllidea</taxon>
        <taxon>Taeniidae</taxon>
        <taxon>Echinococcus</taxon>
        <taxon>Echinococcus granulosus group</taxon>
    </lineage>
</organism>
<dbReference type="EMBL" id="APAU02000420">
    <property type="protein sequence ID" value="EUB53994.1"/>
    <property type="molecule type" value="Genomic_DNA"/>
</dbReference>
<dbReference type="OrthoDB" id="6241035at2759"/>
<reference evidence="1 2" key="1">
    <citation type="journal article" date="2013" name="Nat. Genet.">
        <title>The genome of the hydatid tapeworm Echinococcus granulosus.</title>
        <authorList>
            <person name="Zheng H."/>
            <person name="Zhang W."/>
            <person name="Zhang L."/>
            <person name="Zhang Z."/>
            <person name="Li J."/>
            <person name="Lu G."/>
            <person name="Zhu Y."/>
            <person name="Wang Y."/>
            <person name="Huang Y."/>
            <person name="Liu J."/>
            <person name="Kang H."/>
            <person name="Chen J."/>
            <person name="Wang L."/>
            <person name="Chen A."/>
            <person name="Yu S."/>
            <person name="Gao Z."/>
            <person name="Jin L."/>
            <person name="Gu W."/>
            <person name="Wang Z."/>
            <person name="Zhao L."/>
            <person name="Shi B."/>
            <person name="Wen H."/>
            <person name="Lin R."/>
            <person name="Jones M.K."/>
            <person name="Brejova B."/>
            <person name="Vinar T."/>
            <person name="Zhao G."/>
            <person name="McManus D.P."/>
            <person name="Chen Z."/>
            <person name="Zhou Y."/>
            <person name="Wang S."/>
        </authorList>
    </citation>
    <scope>NUCLEOTIDE SEQUENCE [LARGE SCALE GENOMIC DNA]</scope>
</reference>
<protein>
    <submittedName>
        <fullName evidence="1">Uncharacterized protein</fullName>
    </submittedName>
</protein>
<evidence type="ECO:0000313" key="2">
    <source>
        <dbReference type="Proteomes" id="UP000019149"/>
    </source>
</evidence>
<dbReference type="RefSeq" id="XP_024345190.1">
    <property type="nucleotide sequence ID" value="XM_024500397.1"/>
</dbReference>
<keyword evidence="2" id="KW-1185">Reference proteome</keyword>
<dbReference type="AlphaFoldDB" id="W6UKI1"/>
<dbReference type="GeneID" id="36346863"/>
<sequence length="76" mass="8645">MCQRTCLISGTKHQIVNDKNKLEFYNDSFHVVAISPSGVFIMFANCIEHIKVNHIQWKWGPCYPIVNLPADVSLPS</sequence>
<proteinExistence type="predicted"/>
<dbReference type="Proteomes" id="UP000019149">
    <property type="component" value="Unassembled WGS sequence"/>
</dbReference>